<dbReference type="PANTHER" id="PTHR40590:SF1">
    <property type="entry name" value="CYTOPLASMIC PROTEIN"/>
    <property type="match status" value="1"/>
</dbReference>
<dbReference type="PANTHER" id="PTHR40590">
    <property type="entry name" value="CYTOPLASMIC PROTEIN-RELATED"/>
    <property type="match status" value="1"/>
</dbReference>
<gene>
    <name evidence="2" type="ORF">SAMN04488036_103388</name>
</gene>
<organism evidence="2 3">
    <name type="scientific">Shimia haliotis</name>
    <dbReference type="NCBI Taxonomy" id="1280847"/>
    <lineage>
        <taxon>Bacteria</taxon>
        <taxon>Pseudomonadati</taxon>
        <taxon>Pseudomonadota</taxon>
        <taxon>Alphaproteobacteria</taxon>
        <taxon>Rhodobacterales</taxon>
        <taxon>Roseobacteraceae</taxon>
    </lineage>
</organism>
<dbReference type="AlphaFoldDB" id="A0A1I4DR59"/>
<dbReference type="Proteomes" id="UP000198851">
    <property type="component" value="Unassembled WGS sequence"/>
</dbReference>
<evidence type="ECO:0008006" key="4">
    <source>
        <dbReference type="Google" id="ProtNLM"/>
    </source>
</evidence>
<dbReference type="STRING" id="1280847.SAMN04488036_103388"/>
<dbReference type="RefSeq" id="WP_093323399.1">
    <property type="nucleotide sequence ID" value="NZ_FOSZ01000003.1"/>
</dbReference>
<name>A0A1I4DR59_9RHOB</name>
<dbReference type="CDD" id="cd14789">
    <property type="entry name" value="Tiki"/>
    <property type="match status" value="1"/>
</dbReference>
<evidence type="ECO:0000256" key="1">
    <source>
        <dbReference type="SAM" id="SignalP"/>
    </source>
</evidence>
<sequence>MRASIALGMTTKFTPLRPLFLLLALSLFSFAPEAATALCKGTDLRKSLSAQDRARFAQQAAKVPFHEGIIWEARKVDQIIRIVGTHHAGDRRHRKVVADASRFLRNADLLMLEMRTQEIGPQWDAVYQNPKVLTRSRGPYMSQLLRKDLWDQLSFRMQLYGFTPDQLNRIQPWFISGEVVRGDCDPFGWDRSKGVDARLERIARSARVPMVSLETLEESLRTISRQPIRDQVRSIELDMQSEAEIANMSTTLRSAYHDGKLVEGMLVNEAFMYRDLNVSRSEVARLQRSHDKYILDERNKNWMPRILARKEKRIVVAVGAAHLPGQYGVLNLLRAKGYTLTQVAR</sequence>
<reference evidence="3" key="1">
    <citation type="submission" date="2016-10" db="EMBL/GenBank/DDBJ databases">
        <authorList>
            <person name="Varghese N."/>
            <person name="Submissions S."/>
        </authorList>
    </citation>
    <scope>NUCLEOTIDE SEQUENCE [LARGE SCALE GENOMIC DNA]</scope>
    <source>
        <strain evidence="3">DSM 28453</strain>
    </source>
</reference>
<evidence type="ECO:0000313" key="2">
    <source>
        <dbReference type="EMBL" id="SFK96158.1"/>
    </source>
</evidence>
<keyword evidence="1" id="KW-0732">Signal</keyword>
<dbReference type="OrthoDB" id="9806326at2"/>
<dbReference type="InterPro" id="IPR002816">
    <property type="entry name" value="TraB/PrgY/GumN_fam"/>
</dbReference>
<feature type="signal peptide" evidence="1">
    <location>
        <begin position="1"/>
        <end position="31"/>
    </location>
</feature>
<keyword evidence="3" id="KW-1185">Reference proteome</keyword>
<protein>
    <recommendedName>
        <fullName evidence="4">TraB family protein</fullName>
    </recommendedName>
</protein>
<dbReference type="InterPro" id="IPR047111">
    <property type="entry name" value="YbaP-like"/>
</dbReference>
<feature type="chain" id="PRO_5011744929" description="TraB family protein" evidence="1">
    <location>
        <begin position="32"/>
        <end position="345"/>
    </location>
</feature>
<proteinExistence type="predicted"/>
<evidence type="ECO:0000313" key="3">
    <source>
        <dbReference type="Proteomes" id="UP000198851"/>
    </source>
</evidence>
<accession>A0A1I4DR59</accession>
<dbReference type="EMBL" id="FOSZ01000003">
    <property type="protein sequence ID" value="SFK96158.1"/>
    <property type="molecule type" value="Genomic_DNA"/>
</dbReference>
<dbReference type="Pfam" id="PF01963">
    <property type="entry name" value="TraB_PrgY_gumN"/>
    <property type="match status" value="1"/>
</dbReference>